<dbReference type="AlphaFoldDB" id="A0A5J4IVY6"/>
<dbReference type="RefSeq" id="WP_151672546.1">
    <property type="nucleotide sequence ID" value="NZ_BKCG01000001.1"/>
</dbReference>
<evidence type="ECO:0000313" key="2">
    <source>
        <dbReference type="Proteomes" id="UP000326509"/>
    </source>
</evidence>
<gene>
    <name evidence="1" type="ORF">ULMA_05800</name>
</gene>
<keyword evidence="2" id="KW-1185">Reference proteome</keyword>
<evidence type="ECO:0000313" key="1">
    <source>
        <dbReference type="EMBL" id="GER58472.1"/>
    </source>
</evidence>
<protein>
    <recommendedName>
        <fullName evidence="3">DUF1800 domain-containing protein</fullName>
    </recommendedName>
</protein>
<evidence type="ECO:0008006" key="3">
    <source>
        <dbReference type="Google" id="ProtNLM"/>
    </source>
</evidence>
<dbReference type="InterPro" id="IPR014917">
    <property type="entry name" value="DUF1800"/>
</dbReference>
<organism evidence="1 2">
    <name type="scientific">Patiriisocius marinus</name>
    <dbReference type="NCBI Taxonomy" id="1397112"/>
    <lineage>
        <taxon>Bacteria</taxon>
        <taxon>Pseudomonadati</taxon>
        <taxon>Bacteroidota</taxon>
        <taxon>Flavobacteriia</taxon>
        <taxon>Flavobacteriales</taxon>
        <taxon>Flavobacteriaceae</taxon>
        <taxon>Patiriisocius</taxon>
    </lineage>
</organism>
<sequence length="489" mass="56687">MATITSPPCNTATLAPYIPSSETPWSTQRIKHVYRRLAYGANQTDIDAVLTETPLDFIENLVNNAAALPVTPPPFWAEYTVNDFTDFDTENQTYIQEWLLQTSNDTINQGLRSRLTMFWMNHFVTELEVYFYAPYQYKYYNLMQQFALGNYKEFVRAVGINSTMLLYLNGFENTSGNPNENYARELFELFTLGENNGYTQQDITETSRALTGYNHWTSPGAEITFDASTFDDGPKTVFGITDSFTYDGLIDHLFEQKETEIAQHICGKLYRYFVSNEVDTLIQEDVINVLAQTLIDNNFEMAPMFKQLFKSEHFFDDRAIGVIIKSPFDVVFTYLNESNFFYDDTMMGAINYYAGLIGQELYDPPDVSGWQRDETWINSSTLTGRWQMMEFLHNYLYDQGLEASFIDIARDLSSDSNDPFVITTAIVDFFNAKELFTTTDYDIATSVLKWEVPQNYYDDGLWNLNWDSAPYQVYLLLIHMMRMPEFQLK</sequence>
<dbReference type="Proteomes" id="UP000326509">
    <property type="component" value="Unassembled WGS sequence"/>
</dbReference>
<reference evidence="1 2" key="1">
    <citation type="submission" date="2019-08" db="EMBL/GenBank/DDBJ databases">
        <title>Draft genome sequence of Ulvibacter marinus type strain NBRC 109484.</title>
        <authorList>
            <person name="Kawano K."/>
            <person name="Ushijima N."/>
            <person name="Kihara M."/>
            <person name="Itoh H."/>
        </authorList>
    </citation>
    <scope>NUCLEOTIDE SEQUENCE [LARGE SCALE GENOMIC DNA]</scope>
    <source>
        <strain evidence="1 2">NBRC 109484</strain>
    </source>
</reference>
<comment type="caution">
    <text evidence="1">The sequence shown here is derived from an EMBL/GenBank/DDBJ whole genome shotgun (WGS) entry which is preliminary data.</text>
</comment>
<proteinExistence type="predicted"/>
<accession>A0A5J4IVY6</accession>
<dbReference type="EMBL" id="BKCG01000001">
    <property type="protein sequence ID" value="GER58472.1"/>
    <property type="molecule type" value="Genomic_DNA"/>
</dbReference>
<dbReference type="OrthoDB" id="9772295at2"/>
<dbReference type="Pfam" id="PF08811">
    <property type="entry name" value="DUF1800"/>
    <property type="match status" value="1"/>
</dbReference>
<name>A0A5J4IVY6_9FLAO</name>